<keyword evidence="2" id="KW-1185">Reference proteome</keyword>
<dbReference type="Proteomes" id="UP001234297">
    <property type="component" value="Chromosome 3"/>
</dbReference>
<sequence>MSVFEPLLIQQIKDRQFDDPELIRIRDNIAARPDFVLVTGVLYFRDRLCVPAQEDLKQVVMFEAHHTRYYVHPGSTKMYRNLKGRSWWNNMKREIASYVSSCLTCQRVKFEHKKPPGLLHPLYIPKWKWEDLTMDFVSGLPRTRRQHDAIWVIVDRLTKSAHFLPFRKDMGFSEMSKLFVKEIVRLHGVPVSIISDRDSRFVSTFWQTYQNAMGTRLRFSTAYHPQTDGQSKRTIQTLEDLLRASVADFGSDWDDHLALCEFAYNNSYHSSIEMAPFEALYGRRCRTPVSWEEVGTRSFHGPTIIAETAEKVQKVQERLKIAKAEKLCGQSSA</sequence>
<evidence type="ECO:0000313" key="1">
    <source>
        <dbReference type="EMBL" id="KAJ8637477.1"/>
    </source>
</evidence>
<protein>
    <submittedName>
        <fullName evidence="1">Uncharacterized protein</fullName>
    </submittedName>
</protein>
<accession>A0ACC2LVM9</accession>
<evidence type="ECO:0000313" key="2">
    <source>
        <dbReference type="Proteomes" id="UP001234297"/>
    </source>
</evidence>
<comment type="caution">
    <text evidence="1">The sequence shown here is derived from an EMBL/GenBank/DDBJ whole genome shotgun (WGS) entry which is preliminary data.</text>
</comment>
<reference evidence="1 2" key="1">
    <citation type="journal article" date="2022" name="Hortic Res">
        <title>A haplotype resolved chromosomal level avocado genome allows analysis of novel avocado genes.</title>
        <authorList>
            <person name="Nath O."/>
            <person name="Fletcher S.J."/>
            <person name="Hayward A."/>
            <person name="Shaw L.M."/>
            <person name="Masouleh A.K."/>
            <person name="Furtado A."/>
            <person name="Henry R.J."/>
            <person name="Mitter N."/>
        </authorList>
    </citation>
    <scope>NUCLEOTIDE SEQUENCE [LARGE SCALE GENOMIC DNA]</scope>
    <source>
        <strain evidence="2">cv. Hass</strain>
    </source>
</reference>
<gene>
    <name evidence="1" type="ORF">MRB53_011744</name>
</gene>
<proteinExistence type="predicted"/>
<dbReference type="EMBL" id="CM056811">
    <property type="protein sequence ID" value="KAJ8637477.1"/>
    <property type="molecule type" value="Genomic_DNA"/>
</dbReference>
<name>A0ACC2LVM9_PERAE</name>
<organism evidence="1 2">
    <name type="scientific">Persea americana</name>
    <name type="common">Avocado</name>
    <dbReference type="NCBI Taxonomy" id="3435"/>
    <lineage>
        <taxon>Eukaryota</taxon>
        <taxon>Viridiplantae</taxon>
        <taxon>Streptophyta</taxon>
        <taxon>Embryophyta</taxon>
        <taxon>Tracheophyta</taxon>
        <taxon>Spermatophyta</taxon>
        <taxon>Magnoliopsida</taxon>
        <taxon>Magnoliidae</taxon>
        <taxon>Laurales</taxon>
        <taxon>Lauraceae</taxon>
        <taxon>Persea</taxon>
    </lineage>
</organism>